<dbReference type="Proteomes" id="UP000009097">
    <property type="component" value="Unassembled WGS sequence"/>
</dbReference>
<dbReference type="GeneID" id="28962863"/>
<evidence type="ECO:0000256" key="1">
    <source>
        <dbReference type="SAM" id="Phobius"/>
    </source>
</evidence>
<gene>
    <name evidence="2" type="ORF">FOXG_22024</name>
    <name evidence="3" type="ORF">FOXG_22157</name>
</gene>
<proteinExistence type="predicted"/>
<feature type="transmembrane region" description="Helical" evidence="1">
    <location>
        <begin position="41"/>
        <end position="65"/>
    </location>
</feature>
<dbReference type="GeneID" id="28962730"/>
<dbReference type="VEuPathDB" id="FungiDB:FOXG_22157"/>
<dbReference type="EMBL" id="DS231725">
    <property type="protein sequence ID" value="KNB18253.1"/>
    <property type="molecule type" value="Genomic_DNA"/>
</dbReference>
<evidence type="ECO:0000313" key="2">
    <source>
        <dbReference type="EMBL" id="KNB17738.1"/>
    </source>
</evidence>
<accession>A0A0J9W5V6</accession>
<reference evidence="3" key="2">
    <citation type="journal article" date="2010" name="Nature">
        <title>Comparative genomics reveals mobile pathogenicity chromosomes in Fusarium.</title>
        <authorList>
            <person name="Ma L.J."/>
            <person name="van der Does H.C."/>
            <person name="Borkovich K.A."/>
            <person name="Coleman J.J."/>
            <person name="Daboussi M.J."/>
            <person name="Di Pietro A."/>
            <person name="Dufresne M."/>
            <person name="Freitag M."/>
            <person name="Grabherr M."/>
            <person name="Henrissat B."/>
            <person name="Houterman P.M."/>
            <person name="Kang S."/>
            <person name="Shim W.B."/>
            <person name="Woloshuk C."/>
            <person name="Xie X."/>
            <person name="Xu J.R."/>
            <person name="Antoniw J."/>
            <person name="Baker S.E."/>
            <person name="Bluhm B.H."/>
            <person name="Breakspear A."/>
            <person name="Brown D.W."/>
            <person name="Butchko R.A."/>
            <person name="Chapman S."/>
            <person name="Coulson R."/>
            <person name="Coutinho P.M."/>
            <person name="Danchin E.G."/>
            <person name="Diener A."/>
            <person name="Gale L.R."/>
            <person name="Gardiner D.M."/>
            <person name="Goff S."/>
            <person name="Hammond-Kosack K.E."/>
            <person name="Hilburn K."/>
            <person name="Hua-Van A."/>
            <person name="Jonkers W."/>
            <person name="Kazan K."/>
            <person name="Kodira C.D."/>
            <person name="Koehrsen M."/>
            <person name="Kumar L."/>
            <person name="Lee Y.H."/>
            <person name="Li L."/>
            <person name="Manners J.M."/>
            <person name="Miranda-Saavedra D."/>
            <person name="Mukherjee M."/>
            <person name="Park G."/>
            <person name="Park J."/>
            <person name="Park S.Y."/>
            <person name="Proctor R.H."/>
            <person name="Regev A."/>
            <person name="Ruiz-Roldan M.C."/>
            <person name="Sain D."/>
            <person name="Sakthikumar S."/>
            <person name="Sykes S."/>
            <person name="Schwartz D.C."/>
            <person name="Turgeon B.G."/>
            <person name="Wapinski I."/>
            <person name="Yoder O."/>
            <person name="Young S."/>
            <person name="Zeng Q."/>
            <person name="Zhou S."/>
            <person name="Galagan J."/>
            <person name="Cuomo C.A."/>
            <person name="Kistler H.C."/>
            <person name="Rep M."/>
        </authorList>
    </citation>
    <scope>NUCLEOTIDE SEQUENCE [LARGE SCALE GENOMIC DNA]</scope>
    <source>
        <strain evidence="3">4287</strain>
    </source>
</reference>
<dbReference type="KEGG" id="fox:FOXG_22157"/>
<keyword evidence="1" id="KW-0812">Transmembrane</keyword>
<dbReference type="KEGG" id="fox:FOXG_22024"/>
<reference evidence="3" key="1">
    <citation type="submission" date="2007-04" db="EMBL/GenBank/DDBJ databases">
        <authorList>
            <consortium name="The Broad Institute Genome Sequencing Platform"/>
            <person name="Birren B."/>
            <person name="Lander E."/>
            <person name="Galagan J."/>
            <person name="Nusbaum C."/>
            <person name="Devon K."/>
            <person name="Ma L.-J."/>
            <person name="Jaffe D."/>
            <person name="Butler J."/>
            <person name="Alvarez P."/>
            <person name="Gnerre S."/>
            <person name="Grabherr M."/>
            <person name="Kleber M."/>
            <person name="Mauceli E."/>
            <person name="Brockman W."/>
            <person name="MacCallum I.A."/>
            <person name="Young S."/>
            <person name="LaButti K."/>
            <person name="DeCaprio D."/>
            <person name="Crawford M."/>
            <person name="Koehrsen M."/>
            <person name="Engels R."/>
            <person name="Montgomery P."/>
            <person name="Pearson M."/>
            <person name="Howarth C."/>
            <person name="Larson L."/>
            <person name="White J."/>
            <person name="O'Leary S."/>
            <person name="Kodira C."/>
            <person name="Zeng Q."/>
            <person name="Yandava C."/>
            <person name="Alvarado L."/>
            <person name="Kistler C."/>
            <person name="Shim W.-B."/>
            <person name="Kang S."/>
            <person name="Woloshuk C."/>
        </authorList>
    </citation>
    <scope>NUCLEOTIDE SEQUENCE</scope>
    <source>
        <strain evidence="3">4287</strain>
    </source>
</reference>
<dbReference type="RefSeq" id="XP_018256298.1">
    <property type="nucleotide sequence ID" value="XM_018402555.1"/>
</dbReference>
<sequence length="94" mass="10886">MPSSESKIYNSYLLLDDPPFEYFSFGAFNTLTNHKDYECQLLAAAGGMSFRAYTGVLVSMVFYLYRVFNVNKLPHLVTFTIPKYKYMKHLKSGF</sequence>
<name>A0A0J9W5V6_FUSO4</name>
<protein>
    <submittedName>
        <fullName evidence="3">Uncharacterized protein</fullName>
    </submittedName>
</protein>
<evidence type="ECO:0000313" key="4">
    <source>
        <dbReference type="Proteomes" id="UP000009097"/>
    </source>
</evidence>
<organism evidence="3 4">
    <name type="scientific">Fusarium oxysporum f. sp. lycopersici (strain 4287 / CBS 123668 / FGSC 9935 / NRRL 34936)</name>
    <name type="common">Fusarium vascular wilt of tomato</name>
    <dbReference type="NCBI Taxonomy" id="426428"/>
    <lineage>
        <taxon>Eukaryota</taxon>
        <taxon>Fungi</taxon>
        <taxon>Dikarya</taxon>
        <taxon>Ascomycota</taxon>
        <taxon>Pezizomycotina</taxon>
        <taxon>Sordariomycetes</taxon>
        <taxon>Hypocreomycetidae</taxon>
        <taxon>Hypocreales</taxon>
        <taxon>Nectriaceae</taxon>
        <taxon>Fusarium</taxon>
        <taxon>Fusarium oxysporum species complex</taxon>
    </lineage>
</organism>
<dbReference type="AlphaFoldDB" id="A0A0J9W5V6"/>
<dbReference type="VEuPathDB" id="FungiDB:FOXG_22024"/>
<dbReference type="RefSeq" id="XP_018255783.1">
    <property type="nucleotide sequence ID" value="XM_018402405.1"/>
</dbReference>
<evidence type="ECO:0000313" key="3">
    <source>
        <dbReference type="EMBL" id="KNB18253.1"/>
    </source>
</evidence>
<keyword evidence="1" id="KW-1133">Transmembrane helix</keyword>
<keyword evidence="1" id="KW-0472">Membrane</keyword>
<dbReference type="EMBL" id="DS231723">
    <property type="protein sequence ID" value="KNB17738.1"/>
    <property type="molecule type" value="Genomic_DNA"/>
</dbReference>